<keyword evidence="1" id="KW-0732">Signal</keyword>
<evidence type="ECO:0000313" key="2">
    <source>
        <dbReference type="EMBL" id="GMS82707.1"/>
    </source>
</evidence>
<protein>
    <recommendedName>
        <fullName evidence="4">Secreted protein</fullName>
    </recommendedName>
</protein>
<feature type="signal peptide" evidence="1">
    <location>
        <begin position="1"/>
        <end position="33"/>
    </location>
</feature>
<accession>A0AAV5SH62</accession>
<proteinExistence type="predicted"/>
<evidence type="ECO:0000313" key="3">
    <source>
        <dbReference type="Proteomes" id="UP001432027"/>
    </source>
</evidence>
<feature type="chain" id="PRO_5043797922" description="Secreted protein" evidence="1">
    <location>
        <begin position="34"/>
        <end position="133"/>
    </location>
</feature>
<reference evidence="2" key="1">
    <citation type="submission" date="2023-10" db="EMBL/GenBank/DDBJ databases">
        <title>Genome assembly of Pristionchus species.</title>
        <authorList>
            <person name="Yoshida K."/>
            <person name="Sommer R.J."/>
        </authorList>
    </citation>
    <scope>NUCLEOTIDE SEQUENCE</scope>
    <source>
        <strain evidence="2">RS0144</strain>
    </source>
</reference>
<dbReference type="AlphaFoldDB" id="A0AAV5SH62"/>
<organism evidence="2 3">
    <name type="scientific">Pristionchus entomophagus</name>
    <dbReference type="NCBI Taxonomy" id="358040"/>
    <lineage>
        <taxon>Eukaryota</taxon>
        <taxon>Metazoa</taxon>
        <taxon>Ecdysozoa</taxon>
        <taxon>Nematoda</taxon>
        <taxon>Chromadorea</taxon>
        <taxon>Rhabditida</taxon>
        <taxon>Rhabditina</taxon>
        <taxon>Diplogasteromorpha</taxon>
        <taxon>Diplogasteroidea</taxon>
        <taxon>Neodiplogasteridae</taxon>
        <taxon>Pristionchus</taxon>
    </lineage>
</organism>
<dbReference type="EMBL" id="BTSX01000002">
    <property type="protein sequence ID" value="GMS82707.1"/>
    <property type="molecule type" value="Genomic_DNA"/>
</dbReference>
<evidence type="ECO:0000256" key="1">
    <source>
        <dbReference type="SAM" id="SignalP"/>
    </source>
</evidence>
<gene>
    <name evidence="2" type="ORF">PENTCL1PPCAC_4882</name>
</gene>
<feature type="non-terminal residue" evidence="2">
    <location>
        <position position="1"/>
    </location>
</feature>
<evidence type="ECO:0008006" key="4">
    <source>
        <dbReference type="Google" id="ProtNLM"/>
    </source>
</evidence>
<keyword evidence="3" id="KW-1185">Reference proteome</keyword>
<comment type="caution">
    <text evidence="2">The sequence shown here is derived from an EMBL/GenBank/DDBJ whole genome shotgun (WGS) entry which is preliminary data.</text>
</comment>
<sequence>EHMDGIVSSLQVESKMLRLTVVSLLLLCNSVAASPGRFRDSHCMVLLQNSGEISERSIAAYDRCSENVRNRVETRAGISLSDDSSAVTLKCLLVIESAKAILEPEVYDRLRSCYADPSCADLMGPCEMDKKTR</sequence>
<dbReference type="Proteomes" id="UP001432027">
    <property type="component" value="Unassembled WGS sequence"/>
</dbReference>
<name>A0AAV5SH62_9BILA</name>